<name>A0ABP9MBD6_9MICO</name>
<accession>A0ABP9MBD6</accession>
<comment type="caution">
    <text evidence="1">The sequence shown here is derived from an EMBL/GenBank/DDBJ whole genome shotgun (WGS) entry which is preliminary data.</text>
</comment>
<evidence type="ECO:0000313" key="2">
    <source>
        <dbReference type="Proteomes" id="UP001501407"/>
    </source>
</evidence>
<evidence type="ECO:0000313" key="1">
    <source>
        <dbReference type="EMBL" id="GAA5094180.1"/>
    </source>
</evidence>
<reference evidence="2" key="1">
    <citation type="journal article" date="2019" name="Int. J. Syst. Evol. Microbiol.">
        <title>The Global Catalogue of Microorganisms (GCM) 10K type strain sequencing project: providing services to taxonomists for standard genome sequencing and annotation.</title>
        <authorList>
            <consortium name="The Broad Institute Genomics Platform"/>
            <consortium name="The Broad Institute Genome Sequencing Center for Infectious Disease"/>
            <person name="Wu L."/>
            <person name="Ma J."/>
        </authorList>
    </citation>
    <scope>NUCLEOTIDE SEQUENCE [LARGE SCALE GENOMIC DNA]</scope>
    <source>
        <strain evidence="2">JCM 18959</strain>
    </source>
</reference>
<dbReference type="EMBL" id="BAABKZ010000002">
    <property type="protein sequence ID" value="GAA5094180.1"/>
    <property type="molecule type" value="Genomic_DNA"/>
</dbReference>
<protein>
    <submittedName>
        <fullName evidence="1">Uncharacterized protein</fullName>
    </submittedName>
</protein>
<sequence>MTNLRRAWFEPGRTDPELGLRAEVADPVWFLARQWELGEFQGEDASSPVRVTLTPQQIPLRYDAARPHLDPTVIPGEALIEAEPGEWWTIGRRARAGRAAAPLLPPEDLDGVRFGPLPAPYEALADAVDGQAVFEAGLLAGDAIWDELGVPSPPPDRFSRRDLSYSATFAAGDMGLEVREHRGGDVDWFSVDTAEAAGVPVGDAPLEAEVVPTRLTFPGAPHPRWWQIEDAAVDLGAFAPDRSHLATMLLSDLAVSDAEDWFVFPVPAGSDPVGGTAPPTAGVLARLGAVVRVTDSFGETHDLAAPPTEGPGGWSLYFVRGLAATDLVVWPVAVASHSGPPLDDIVIGVDEDANMAWAAELRADGAELLADTSTAEAIAETTRTGTRRFRYEPMTTLPSHWHPYTRSQDWRQAILADLTGPVPQPRPGPVSRLIGGPSGMGAGTGHELDIRAIPSAGVRVRRRARLARDTNGAPVLWVERSALPVAGPPVSHLRWDVMVEAPQPDPNP</sequence>
<keyword evidence="2" id="KW-1185">Reference proteome</keyword>
<dbReference type="Proteomes" id="UP001501407">
    <property type="component" value="Unassembled WGS sequence"/>
</dbReference>
<gene>
    <name evidence="1" type="ORF">GCM10025760_25160</name>
</gene>
<proteinExistence type="predicted"/>
<dbReference type="RefSeq" id="WP_194414390.1">
    <property type="nucleotide sequence ID" value="NZ_BAABKZ010000002.1"/>
</dbReference>
<organism evidence="1 2">
    <name type="scientific">Microbacterium yannicii</name>
    <dbReference type="NCBI Taxonomy" id="671622"/>
    <lineage>
        <taxon>Bacteria</taxon>
        <taxon>Bacillati</taxon>
        <taxon>Actinomycetota</taxon>
        <taxon>Actinomycetes</taxon>
        <taxon>Micrococcales</taxon>
        <taxon>Microbacteriaceae</taxon>
        <taxon>Microbacterium</taxon>
    </lineage>
</organism>